<dbReference type="EMBL" id="CP108195">
    <property type="protein sequence ID" value="WTS18169.1"/>
    <property type="molecule type" value="Genomic_DNA"/>
</dbReference>
<accession>A0AAU1ULQ8</accession>
<gene>
    <name evidence="1" type="ORF">OHU69_48660</name>
</gene>
<sequence length="249" mass="26567">MDELLVARVRLLDQQGRSVKAIARALGMSAGDVVGVLNDAVAASGPGRGEPRCWVNAGWSRSVDLERAPQWAGLDPGASDAEEVRGLVAVLVAADSTRSTKAQVAGFLLDVWCLGVKNALAPEPMSETRLAGHRGHYFSAYEGHVQVPADLARALVFGAAAYARGFGFEPEAELAEEFTEAAALLGEPADPGPIGFGRDGKPFFVNGPYDDPNAVLRTLRRAVGDDGFHFEVAFPEQPSRGRRLFGPRW</sequence>
<proteinExistence type="predicted"/>
<evidence type="ECO:0000313" key="1">
    <source>
        <dbReference type="EMBL" id="WTS18169.1"/>
    </source>
</evidence>
<evidence type="ECO:0008006" key="2">
    <source>
        <dbReference type="Google" id="ProtNLM"/>
    </source>
</evidence>
<protein>
    <recommendedName>
        <fullName evidence="2">Helix-turn-helix domain-containing protein</fullName>
    </recommendedName>
</protein>
<dbReference type="AlphaFoldDB" id="A0AAU1ULQ8"/>
<organism evidence="1">
    <name type="scientific">Streptomyces sp. NBC_00119</name>
    <dbReference type="NCBI Taxonomy" id="2975659"/>
    <lineage>
        <taxon>Bacteria</taxon>
        <taxon>Bacillati</taxon>
        <taxon>Actinomycetota</taxon>
        <taxon>Actinomycetes</taxon>
        <taxon>Kitasatosporales</taxon>
        <taxon>Streptomycetaceae</taxon>
        <taxon>Streptomyces</taxon>
    </lineage>
</organism>
<reference evidence="1" key="1">
    <citation type="submission" date="2022-10" db="EMBL/GenBank/DDBJ databases">
        <title>The complete genomes of actinobacterial strains from the NBC collection.</title>
        <authorList>
            <person name="Joergensen T.S."/>
            <person name="Alvarez Arevalo M."/>
            <person name="Sterndorff E.B."/>
            <person name="Faurdal D."/>
            <person name="Vuksanovic O."/>
            <person name="Mourched A.-S."/>
            <person name="Charusanti P."/>
            <person name="Shaw S."/>
            <person name="Blin K."/>
            <person name="Weber T."/>
        </authorList>
    </citation>
    <scope>NUCLEOTIDE SEQUENCE</scope>
    <source>
        <strain evidence="1">NBC_00119</strain>
    </source>
</reference>
<name>A0AAU1ULQ8_9ACTN</name>